<evidence type="ECO:0000313" key="13">
    <source>
        <dbReference type="EMBL" id="ACT80183.1"/>
    </source>
</evidence>
<evidence type="ECO:0000256" key="1">
    <source>
        <dbReference type="ARBA" id="ARBA00004141"/>
    </source>
</evidence>
<dbReference type="GO" id="GO:0046933">
    <property type="term" value="F:proton-transporting ATP synthase activity, rotational mechanism"/>
    <property type="evidence" value="ECO:0007669"/>
    <property type="project" value="TreeGrafter"/>
</dbReference>
<comment type="subcellular location">
    <subcellularLocation>
        <location evidence="1">Membrane</location>
        <topology evidence="1">Multi-pass membrane protein</topology>
    </subcellularLocation>
    <subcellularLocation>
        <location evidence="11">Mitochondrion inner membrane</location>
        <topology evidence="11">Multi-pass membrane protein</topology>
    </subcellularLocation>
</comment>
<dbReference type="Gene3D" id="1.20.120.220">
    <property type="entry name" value="ATP synthase, F0 complex, subunit A"/>
    <property type="match status" value="1"/>
</dbReference>
<proteinExistence type="inferred from homology"/>
<sequence length="223" mass="26060">MMNNIFSMFDPSTNLFIIPMNWIIMLLIILFLPNNFWLINNNFTLIFKKIFSLMYNEFKIILNNKINNFNLFFISLFMMISLYNFMGLFPYIFTSTSHLSINFSLAIPLWLTLMIYGWINKTNHMFTHLVPQNTPNLLIMFMVLIELISLFMRPITLMIRLTANLIAGHLLLTLLSSMGSKLSFILMNNLLLIQIILLILESAVSIIQAYVFSILITLYTSEI</sequence>
<dbReference type="GO" id="GO:0045259">
    <property type="term" value="C:proton-transporting ATP synthase complex"/>
    <property type="evidence" value="ECO:0007669"/>
    <property type="project" value="UniProtKB-KW"/>
</dbReference>
<keyword evidence="10" id="KW-0066">ATP synthesis</keyword>
<name>C7FIM1_9DIPT</name>
<dbReference type="Pfam" id="PF00119">
    <property type="entry name" value="ATP-synt_A"/>
    <property type="match status" value="1"/>
</dbReference>
<keyword evidence="7 12" id="KW-1133">Transmembrane helix</keyword>
<geneLocation type="mitochondrion" evidence="13"/>
<evidence type="ECO:0000256" key="4">
    <source>
        <dbReference type="ARBA" id="ARBA00022547"/>
    </source>
</evidence>
<dbReference type="PANTHER" id="PTHR11410">
    <property type="entry name" value="ATP SYNTHASE SUBUNIT A"/>
    <property type="match status" value="1"/>
</dbReference>
<accession>C7FIM1</accession>
<dbReference type="SUPFAM" id="SSF81336">
    <property type="entry name" value="F1F0 ATP synthase subunit A"/>
    <property type="match status" value="1"/>
</dbReference>
<dbReference type="AlphaFoldDB" id="C7FIM1"/>
<evidence type="ECO:0000256" key="6">
    <source>
        <dbReference type="ARBA" id="ARBA00022781"/>
    </source>
</evidence>
<organism evidence="13">
    <name type="scientific">Asphondylia rosetta</name>
    <dbReference type="NCBI Taxonomy" id="420168"/>
    <lineage>
        <taxon>Eukaryota</taxon>
        <taxon>Metazoa</taxon>
        <taxon>Ecdysozoa</taxon>
        <taxon>Arthropoda</taxon>
        <taxon>Hexapoda</taxon>
        <taxon>Insecta</taxon>
        <taxon>Pterygota</taxon>
        <taxon>Neoptera</taxon>
        <taxon>Endopterygota</taxon>
        <taxon>Diptera</taxon>
        <taxon>Nematocera</taxon>
        <taxon>Sciaroidea</taxon>
        <taxon>Cecidomyiidae</taxon>
        <taxon>Asphondylia</taxon>
    </lineage>
</organism>
<keyword evidence="6" id="KW-0375">Hydrogen ion transport</keyword>
<evidence type="ECO:0000256" key="10">
    <source>
        <dbReference type="ARBA" id="ARBA00023310"/>
    </source>
</evidence>
<evidence type="ECO:0000256" key="8">
    <source>
        <dbReference type="ARBA" id="ARBA00023065"/>
    </source>
</evidence>
<gene>
    <name evidence="13" type="primary">atp6</name>
</gene>
<keyword evidence="3" id="KW-0813">Transport</keyword>
<feature type="transmembrane region" description="Helical" evidence="12">
    <location>
        <begin position="190"/>
        <end position="219"/>
    </location>
</feature>
<dbReference type="InterPro" id="IPR000568">
    <property type="entry name" value="ATP_synth_F0_asu"/>
</dbReference>
<evidence type="ECO:0000256" key="3">
    <source>
        <dbReference type="ARBA" id="ARBA00022448"/>
    </source>
</evidence>
<dbReference type="NCBIfam" id="TIGR01131">
    <property type="entry name" value="ATP_synt_6_or_A"/>
    <property type="match status" value="1"/>
</dbReference>
<dbReference type="EMBL" id="GQ387650">
    <property type="protein sequence ID" value="ACT80183.1"/>
    <property type="molecule type" value="Genomic_DNA"/>
</dbReference>
<keyword evidence="8" id="KW-0406">Ion transport</keyword>
<evidence type="ECO:0000256" key="11">
    <source>
        <dbReference type="RuleBase" id="RU004450"/>
    </source>
</evidence>
<dbReference type="PRINTS" id="PR00123">
    <property type="entry name" value="ATPASEA"/>
</dbReference>
<dbReference type="CDD" id="cd00310">
    <property type="entry name" value="ATP-synt_Fo_a_6"/>
    <property type="match status" value="1"/>
</dbReference>
<evidence type="ECO:0000256" key="2">
    <source>
        <dbReference type="ARBA" id="ARBA00006810"/>
    </source>
</evidence>
<keyword evidence="13" id="KW-0496">Mitochondrion</keyword>
<evidence type="ECO:0000256" key="9">
    <source>
        <dbReference type="ARBA" id="ARBA00023136"/>
    </source>
</evidence>
<feature type="transmembrane region" description="Helical" evidence="12">
    <location>
        <begin position="99"/>
        <end position="116"/>
    </location>
</feature>
<evidence type="ECO:0000256" key="5">
    <source>
        <dbReference type="ARBA" id="ARBA00022692"/>
    </source>
</evidence>
<evidence type="ECO:0000256" key="12">
    <source>
        <dbReference type="SAM" id="Phobius"/>
    </source>
</evidence>
<comment type="similarity">
    <text evidence="2">Belongs to the ATPase A chain family.</text>
</comment>
<keyword evidence="9 12" id="KW-0472">Membrane</keyword>
<dbReference type="InterPro" id="IPR045083">
    <property type="entry name" value="ATP_synth_F0_asu_bact/mt"/>
</dbReference>
<keyword evidence="5 12" id="KW-0812">Transmembrane</keyword>
<dbReference type="InterPro" id="IPR035908">
    <property type="entry name" value="F0_ATP_A_sf"/>
</dbReference>
<feature type="transmembrane region" description="Helical" evidence="12">
    <location>
        <begin position="20"/>
        <end position="39"/>
    </location>
</feature>
<feature type="transmembrane region" description="Helical" evidence="12">
    <location>
        <begin position="69"/>
        <end position="93"/>
    </location>
</feature>
<evidence type="ECO:0000256" key="7">
    <source>
        <dbReference type="ARBA" id="ARBA00022989"/>
    </source>
</evidence>
<dbReference type="PANTHER" id="PTHR11410:SF0">
    <property type="entry name" value="ATP SYNTHASE SUBUNIT A"/>
    <property type="match status" value="1"/>
</dbReference>
<keyword evidence="4" id="KW-0138">CF(0)</keyword>
<protein>
    <recommendedName>
        <fullName evidence="11">ATP synthase subunit a</fullName>
    </recommendedName>
</protein>
<feature type="transmembrane region" description="Helical" evidence="12">
    <location>
        <begin position="137"/>
        <end position="155"/>
    </location>
</feature>
<dbReference type="GO" id="GO:0005743">
    <property type="term" value="C:mitochondrial inner membrane"/>
    <property type="evidence" value="ECO:0007669"/>
    <property type="project" value="UniProtKB-SubCell"/>
</dbReference>
<reference evidence="13" key="1">
    <citation type="journal article" date="2009" name="Genome Biol. Evol.">
        <title>Evolution of the mitochondrial genomes of gall midges (Diptera: Cecidomyiidae): rearrangement and severe truncation of tRNA genes.</title>
        <authorList>
            <person name="Beckenbach A.T."/>
            <person name="Joy J.B."/>
        </authorList>
    </citation>
    <scope>NUCLEOTIDE SEQUENCE</scope>
</reference>